<dbReference type="GO" id="GO:0005886">
    <property type="term" value="C:plasma membrane"/>
    <property type="evidence" value="ECO:0007669"/>
    <property type="project" value="UniProtKB-SubCell"/>
</dbReference>
<keyword evidence="11 18" id="KW-0812">Transmembrane</keyword>
<evidence type="ECO:0000256" key="15">
    <source>
        <dbReference type="ARBA" id="ARBA00023136"/>
    </source>
</evidence>
<keyword evidence="17" id="KW-1208">Phospholipid metabolism</keyword>
<evidence type="ECO:0000256" key="2">
    <source>
        <dbReference type="ARBA" id="ARBA00004651"/>
    </source>
</evidence>
<dbReference type="EC" id="2.7.7.41" evidence="6 18"/>
<keyword evidence="8" id="KW-1003">Cell membrane</keyword>
<feature type="transmembrane region" description="Helical" evidence="19">
    <location>
        <begin position="60"/>
        <end position="78"/>
    </location>
</feature>
<feature type="transmembrane region" description="Helical" evidence="19">
    <location>
        <begin position="134"/>
        <end position="155"/>
    </location>
</feature>
<evidence type="ECO:0000256" key="3">
    <source>
        <dbReference type="ARBA" id="ARBA00005119"/>
    </source>
</evidence>
<comment type="pathway">
    <text evidence="3 18">Phospholipid metabolism; CDP-diacylglycerol biosynthesis; CDP-diacylglycerol from sn-glycerol 3-phosphate: step 3/3.</text>
</comment>
<keyword evidence="12 18" id="KW-0548">Nucleotidyltransferase</keyword>
<gene>
    <name evidence="20" type="ORF">LX70_00351</name>
</gene>
<comment type="subcellular location">
    <subcellularLocation>
        <location evidence="2">Cell membrane</location>
        <topology evidence="2">Multi-pass membrane protein</topology>
    </subcellularLocation>
</comment>
<keyword evidence="14" id="KW-0443">Lipid metabolism</keyword>
<dbReference type="OrthoDB" id="9799199at2"/>
<name>A0A2S8SCR0_9RHOB</name>
<evidence type="ECO:0000256" key="7">
    <source>
        <dbReference type="ARBA" id="ARBA00019373"/>
    </source>
</evidence>
<evidence type="ECO:0000256" key="11">
    <source>
        <dbReference type="ARBA" id="ARBA00022692"/>
    </source>
</evidence>
<keyword evidence="15 19" id="KW-0472">Membrane</keyword>
<evidence type="ECO:0000256" key="14">
    <source>
        <dbReference type="ARBA" id="ARBA00023098"/>
    </source>
</evidence>
<dbReference type="EMBL" id="PVEP01000001">
    <property type="protein sequence ID" value="PQV58539.1"/>
    <property type="molecule type" value="Genomic_DNA"/>
</dbReference>
<evidence type="ECO:0000256" key="19">
    <source>
        <dbReference type="SAM" id="Phobius"/>
    </source>
</evidence>
<dbReference type="UniPathway" id="UPA00557">
    <property type="reaction ID" value="UER00614"/>
</dbReference>
<keyword evidence="21" id="KW-1185">Reference proteome</keyword>
<dbReference type="Pfam" id="PF01148">
    <property type="entry name" value="CTP_transf_1"/>
    <property type="match status" value="1"/>
</dbReference>
<feature type="transmembrane region" description="Helical" evidence="19">
    <location>
        <begin position="247"/>
        <end position="266"/>
    </location>
</feature>
<dbReference type="AlphaFoldDB" id="A0A2S8SCR0"/>
<dbReference type="GO" id="GO:0004605">
    <property type="term" value="F:phosphatidate cytidylyltransferase activity"/>
    <property type="evidence" value="ECO:0007669"/>
    <property type="project" value="UniProtKB-EC"/>
</dbReference>
<comment type="caution">
    <text evidence="20">The sequence shown here is derived from an EMBL/GenBank/DDBJ whole genome shotgun (WGS) entry which is preliminary data.</text>
</comment>
<evidence type="ECO:0000256" key="13">
    <source>
        <dbReference type="ARBA" id="ARBA00022989"/>
    </source>
</evidence>
<evidence type="ECO:0000313" key="20">
    <source>
        <dbReference type="EMBL" id="PQV58539.1"/>
    </source>
</evidence>
<feature type="transmembrane region" description="Helical" evidence="19">
    <location>
        <begin position="109"/>
        <end position="128"/>
    </location>
</feature>
<evidence type="ECO:0000256" key="4">
    <source>
        <dbReference type="ARBA" id="ARBA00005189"/>
    </source>
</evidence>
<evidence type="ECO:0000256" key="9">
    <source>
        <dbReference type="ARBA" id="ARBA00022516"/>
    </source>
</evidence>
<protein>
    <recommendedName>
        <fullName evidence="7 18">Phosphatidate cytidylyltransferase</fullName>
        <ecNumber evidence="6 18">2.7.7.41</ecNumber>
    </recommendedName>
</protein>
<accession>A0A2S8SCR0</accession>
<comment type="catalytic activity">
    <reaction evidence="1 18">
        <text>a 1,2-diacyl-sn-glycero-3-phosphate + CTP + H(+) = a CDP-1,2-diacyl-sn-glycerol + diphosphate</text>
        <dbReference type="Rhea" id="RHEA:16229"/>
        <dbReference type="ChEBI" id="CHEBI:15378"/>
        <dbReference type="ChEBI" id="CHEBI:33019"/>
        <dbReference type="ChEBI" id="CHEBI:37563"/>
        <dbReference type="ChEBI" id="CHEBI:58332"/>
        <dbReference type="ChEBI" id="CHEBI:58608"/>
        <dbReference type="EC" id="2.7.7.41"/>
    </reaction>
</comment>
<dbReference type="Proteomes" id="UP000238338">
    <property type="component" value="Unassembled WGS sequence"/>
</dbReference>
<evidence type="ECO:0000256" key="18">
    <source>
        <dbReference type="RuleBase" id="RU003938"/>
    </source>
</evidence>
<keyword evidence="10 18" id="KW-0808">Transferase</keyword>
<organism evidence="20 21">
    <name type="scientific">Albidovulum denitrificans</name>
    <dbReference type="NCBI Taxonomy" id="404881"/>
    <lineage>
        <taxon>Bacteria</taxon>
        <taxon>Pseudomonadati</taxon>
        <taxon>Pseudomonadota</taxon>
        <taxon>Alphaproteobacteria</taxon>
        <taxon>Rhodobacterales</taxon>
        <taxon>Paracoccaceae</taxon>
        <taxon>Albidovulum</taxon>
    </lineage>
</organism>
<feature type="transmembrane region" description="Helical" evidence="19">
    <location>
        <begin position="176"/>
        <end position="203"/>
    </location>
</feature>
<dbReference type="GO" id="GO:0016024">
    <property type="term" value="P:CDP-diacylglycerol biosynthetic process"/>
    <property type="evidence" value="ECO:0007669"/>
    <property type="project" value="UniProtKB-UniPathway"/>
</dbReference>
<evidence type="ECO:0000256" key="10">
    <source>
        <dbReference type="ARBA" id="ARBA00022679"/>
    </source>
</evidence>
<sequence length="268" mass="28423">MSAPSKWNDLAPRLISGAAMAAGGLFLIWMGGYWFAALAIVCGGLMIWELASMTPAIRPFEAKGLGVLAGFVLALVLLGRNPFFMASLAVPPLLLLAAVLLRRDGQSRLYIPLYGAMIMGASYGLVAFREGYGMLWLLWLVLVVVVTDVAGYFAGRIFGGPKFWPSVSPKKTWSGIVAGWLAAALIGAVFLKISTAGIDLLWISSVLAFASQLGDIAESAIKRRAGVKDSSNLIPGHGGLMDRFDGLLGAALLMLLVALLTPVPVVRF</sequence>
<dbReference type="PROSITE" id="PS01315">
    <property type="entry name" value="CDS"/>
    <property type="match status" value="1"/>
</dbReference>
<dbReference type="InterPro" id="IPR000374">
    <property type="entry name" value="PC_trans"/>
</dbReference>
<evidence type="ECO:0000256" key="12">
    <source>
        <dbReference type="ARBA" id="ARBA00022695"/>
    </source>
</evidence>
<dbReference type="PANTHER" id="PTHR46382">
    <property type="entry name" value="PHOSPHATIDATE CYTIDYLYLTRANSFERASE"/>
    <property type="match status" value="1"/>
</dbReference>
<evidence type="ECO:0000256" key="5">
    <source>
        <dbReference type="ARBA" id="ARBA00010185"/>
    </source>
</evidence>
<feature type="transmembrane region" description="Helical" evidence="19">
    <location>
        <begin position="84"/>
        <end position="102"/>
    </location>
</feature>
<dbReference type="RefSeq" id="WP_105512809.1">
    <property type="nucleotide sequence ID" value="NZ_PVEP01000001.1"/>
</dbReference>
<evidence type="ECO:0000256" key="1">
    <source>
        <dbReference type="ARBA" id="ARBA00001698"/>
    </source>
</evidence>
<evidence type="ECO:0000256" key="16">
    <source>
        <dbReference type="ARBA" id="ARBA00023209"/>
    </source>
</evidence>
<dbReference type="PANTHER" id="PTHR46382:SF1">
    <property type="entry name" value="PHOSPHATIDATE CYTIDYLYLTRANSFERASE"/>
    <property type="match status" value="1"/>
</dbReference>
<keyword evidence="16" id="KW-0594">Phospholipid biosynthesis</keyword>
<keyword evidence="9" id="KW-0444">Lipid biosynthesis</keyword>
<evidence type="ECO:0000256" key="8">
    <source>
        <dbReference type="ARBA" id="ARBA00022475"/>
    </source>
</evidence>
<keyword evidence="13 19" id="KW-1133">Transmembrane helix</keyword>
<proteinExistence type="inferred from homology"/>
<comment type="pathway">
    <text evidence="4">Lipid metabolism.</text>
</comment>
<evidence type="ECO:0000313" key="21">
    <source>
        <dbReference type="Proteomes" id="UP000238338"/>
    </source>
</evidence>
<evidence type="ECO:0000256" key="17">
    <source>
        <dbReference type="ARBA" id="ARBA00023264"/>
    </source>
</evidence>
<feature type="transmembrane region" description="Helical" evidence="19">
    <location>
        <begin position="20"/>
        <end position="48"/>
    </location>
</feature>
<reference evidence="20 21" key="1">
    <citation type="submission" date="2018-02" db="EMBL/GenBank/DDBJ databases">
        <title>Genomic Encyclopedia of Archaeal and Bacterial Type Strains, Phase II (KMG-II): from individual species to whole genera.</title>
        <authorList>
            <person name="Goeker M."/>
        </authorList>
    </citation>
    <scope>NUCLEOTIDE SEQUENCE [LARGE SCALE GENOMIC DNA]</scope>
    <source>
        <strain evidence="20 21">DSM 18921</strain>
    </source>
</reference>
<evidence type="ECO:0000256" key="6">
    <source>
        <dbReference type="ARBA" id="ARBA00012487"/>
    </source>
</evidence>
<comment type="similarity">
    <text evidence="5 18">Belongs to the CDS family.</text>
</comment>